<dbReference type="EMBL" id="NIDE01000014">
    <property type="protein sequence ID" value="OWK37974.1"/>
    <property type="molecule type" value="Genomic_DNA"/>
</dbReference>
<dbReference type="Proteomes" id="UP000214646">
    <property type="component" value="Unassembled WGS sequence"/>
</dbReference>
<name>A0A225DEA3_9BACT</name>
<accession>A0A225DEA3</accession>
<gene>
    <name evidence="2" type="ORF">FRUB_07094</name>
</gene>
<protein>
    <submittedName>
        <fullName evidence="2">Uncharacterized protein</fullName>
    </submittedName>
</protein>
<keyword evidence="1" id="KW-0732">Signal</keyword>
<feature type="signal peptide" evidence="1">
    <location>
        <begin position="1"/>
        <end position="20"/>
    </location>
</feature>
<dbReference type="OrthoDB" id="9896956at2"/>
<evidence type="ECO:0000313" key="2">
    <source>
        <dbReference type="EMBL" id="OWK37974.1"/>
    </source>
</evidence>
<organism evidence="2 3">
    <name type="scientific">Fimbriiglobus ruber</name>
    <dbReference type="NCBI Taxonomy" id="1908690"/>
    <lineage>
        <taxon>Bacteria</taxon>
        <taxon>Pseudomonadati</taxon>
        <taxon>Planctomycetota</taxon>
        <taxon>Planctomycetia</taxon>
        <taxon>Gemmatales</taxon>
        <taxon>Gemmataceae</taxon>
        <taxon>Fimbriiglobus</taxon>
    </lineage>
</organism>
<feature type="chain" id="PRO_5012465997" evidence="1">
    <location>
        <begin position="21"/>
        <end position="173"/>
    </location>
</feature>
<evidence type="ECO:0000313" key="3">
    <source>
        <dbReference type="Proteomes" id="UP000214646"/>
    </source>
</evidence>
<sequence>MNRTLLTLIVAAAVSAWASAQNTAPGPIAADQLKLLQGNRTLLEHLLDHSLKVSSAGTALERAEECRRTAVTIGDELKSAAEDPSPNADRVAELSEHVATVVRDGLTPTLSEARRQIHPGSPDFERLEKEQKLVKSELAKVQQWIPSEGKVAQSPKVKDARGKLAAAVEELQK</sequence>
<reference evidence="3" key="1">
    <citation type="submission" date="2017-06" db="EMBL/GenBank/DDBJ databases">
        <title>Genome analysis of Fimbriiglobus ruber SP5, the first member of the order Planctomycetales with confirmed chitinolytic capability.</title>
        <authorList>
            <person name="Ravin N.V."/>
            <person name="Rakitin A.L."/>
            <person name="Ivanova A.A."/>
            <person name="Beletsky A.V."/>
            <person name="Kulichevskaya I.S."/>
            <person name="Mardanov A.V."/>
            <person name="Dedysh S.N."/>
        </authorList>
    </citation>
    <scope>NUCLEOTIDE SEQUENCE [LARGE SCALE GENOMIC DNA]</scope>
    <source>
        <strain evidence="3">SP5</strain>
    </source>
</reference>
<keyword evidence="3" id="KW-1185">Reference proteome</keyword>
<dbReference type="AlphaFoldDB" id="A0A225DEA3"/>
<proteinExistence type="predicted"/>
<comment type="caution">
    <text evidence="2">The sequence shown here is derived from an EMBL/GenBank/DDBJ whole genome shotgun (WGS) entry which is preliminary data.</text>
</comment>
<dbReference type="RefSeq" id="WP_088257792.1">
    <property type="nucleotide sequence ID" value="NZ_NIDE01000014.1"/>
</dbReference>
<evidence type="ECO:0000256" key="1">
    <source>
        <dbReference type="SAM" id="SignalP"/>
    </source>
</evidence>